<sequence>MPLANDRLDPAEGETDATGEFTTQATILDLEKPLDGRRVYRQVTAPAEYTFTNEQGQPIGDPGCPYLSGPDGNLKA</sequence>
<feature type="region of interest" description="Disordered" evidence="1">
    <location>
        <begin position="1"/>
        <end position="22"/>
    </location>
</feature>
<dbReference type="RefSeq" id="WP_244352911.1">
    <property type="nucleotide sequence ID" value="NZ_JAFIRA010000061.1"/>
</dbReference>
<accession>A0ABT0CF27</accession>
<dbReference type="Proteomes" id="UP000830835">
    <property type="component" value="Unassembled WGS sequence"/>
</dbReference>
<evidence type="ECO:0000313" key="2">
    <source>
        <dbReference type="EMBL" id="MCJ2544387.1"/>
    </source>
</evidence>
<keyword evidence="3" id="KW-1185">Reference proteome</keyword>
<gene>
    <name evidence="2" type="ORF">JX360_15985</name>
</gene>
<evidence type="ECO:0008006" key="4">
    <source>
        <dbReference type="Google" id="ProtNLM"/>
    </source>
</evidence>
<reference evidence="2" key="1">
    <citation type="submission" date="2021-02" db="EMBL/GenBank/DDBJ databases">
        <title>The CRISPR/cas machinery reduction and long-range gene transfer in the hot spring cyanobacterium Synechococcus.</title>
        <authorList>
            <person name="Dvorak P."/>
            <person name="Jahodarova E."/>
            <person name="Hasler P."/>
            <person name="Poulickova A."/>
        </authorList>
    </citation>
    <scope>NUCLEOTIDE SEQUENCE</scope>
    <source>
        <strain evidence="2">Rupite</strain>
    </source>
</reference>
<evidence type="ECO:0000313" key="3">
    <source>
        <dbReference type="Proteomes" id="UP000830835"/>
    </source>
</evidence>
<comment type="caution">
    <text evidence="2">The sequence shown here is derived from an EMBL/GenBank/DDBJ whole genome shotgun (WGS) entry which is preliminary data.</text>
</comment>
<name>A0ABT0CF27_THEVL</name>
<dbReference type="EMBL" id="JAFIRA010000061">
    <property type="protein sequence ID" value="MCJ2544387.1"/>
    <property type="molecule type" value="Genomic_DNA"/>
</dbReference>
<feature type="region of interest" description="Disordered" evidence="1">
    <location>
        <begin position="51"/>
        <end position="76"/>
    </location>
</feature>
<evidence type="ECO:0000256" key="1">
    <source>
        <dbReference type="SAM" id="MobiDB-lite"/>
    </source>
</evidence>
<proteinExistence type="predicted"/>
<protein>
    <recommendedName>
        <fullName evidence="4">Prealbumin-like fold domain-containing protein</fullName>
    </recommendedName>
</protein>
<organism evidence="2 3">
    <name type="scientific">Thermostichus vulcanus str. 'Rupite'</name>
    <dbReference type="NCBI Taxonomy" id="2813851"/>
    <lineage>
        <taxon>Bacteria</taxon>
        <taxon>Bacillati</taxon>
        <taxon>Cyanobacteriota</taxon>
        <taxon>Cyanophyceae</taxon>
        <taxon>Thermostichales</taxon>
        <taxon>Thermostichaceae</taxon>
        <taxon>Thermostichus</taxon>
    </lineage>
</organism>
<feature type="compositionally biased region" description="Basic and acidic residues" evidence="1">
    <location>
        <begin position="1"/>
        <end position="10"/>
    </location>
</feature>